<dbReference type="InterPro" id="IPR050351">
    <property type="entry name" value="BphY/WalK/GraS-like"/>
</dbReference>
<sequence>MFNIFKLNDEDTRIKYYLMVLGLILLLAIPHFSSNWHAVFAVLFVGLGAYYKHWVGGLLTAVWMIFSLEVWTSLATVNALALVTQGLVFGRLFEYQASLKDDLKEKSNSLRKEKEMLNKILKTTIDGFFMLDKEGNFIKANQAYQNMIGYAEEELLNFNINDISLIMDKEEHDKHIKKIIAINGGNKFESLHQAKDGETINLETSVNYVDDIKEGVFIVFARDISARKEKERKLKASEAKFKSYIEHAPYAIAVFNSAGEYIEVNPMACQLGGFSEEEILGEKFGTVGSVLDSKKAQEYFVKLKEEGAVRGEFVFRKSLETKLDVEINAVKINSDRYIGFADDISHRKEIEREIRAERDKLKKYFEITQAIVIRLDENKKIREINQNGCEILECTREEALGSNWFKKFVKKDDRPKSERVFRKGFEEKEIINGENTVVTTTGEEKNILWHNNILTNEAGEVVESLSLGVDITEIKSLREELEHSKLQMQFFANLSHELKTPLNLIFSAHQMLEMEQEKLPTETENKLKKYSNIISQNSNRLLRLVNNLLDINKFQANAFNLNLGNHNLVQIVRNIAFSITDHIEGKGREFEFESKIDEKVIACDPFNLERVLLNLLSNAIKFTEKGDKIKIEIIDLENTMRIKVRDSGIGIPKNKQELIFQRFGQVDKSLTRNTEGSGIGLSIVKLIIQAHGGEIKVESEYGVGSEFIIDLPVTKLEQETEDNSYLEYNSQQLIDRINMEFSDIYN</sequence>
<evidence type="ECO:0000256" key="5">
    <source>
        <dbReference type="ARBA" id="ARBA00022679"/>
    </source>
</evidence>
<dbReference type="InterPro" id="IPR013767">
    <property type="entry name" value="PAS_fold"/>
</dbReference>
<keyword evidence="7" id="KW-0547">Nucleotide-binding</keyword>
<keyword evidence="12 13" id="KW-0472">Membrane</keyword>
<dbReference type="CDD" id="cd00082">
    <property type="entry name" value="HisKA"/>
    <property type="match status" value="1"/>
</dbReference>
<dbReference type="GO" id="GO:0007234">
    <property type="term" value="P:osmosensory signaling via phosphorelay pathway"/>
    <property type="evidence" value="ECO:0007669"/>
    <property type="project" value="TreeGrafter"/>
</dbReference>
<dbReference type="Pfam" id="PF00989">
    <property type="entry name" value="PAS"/>
    <property type="match status" value="1"/>
</dbReference>
<evidence type="ECO:0000256" key="12">
    <source>
        <dbReference type="ARBA" id="ARBA00023136"/>
    </source>
</evidence>
<dbReference type="EC" id="2.7.13.3" evidence="3"/>
<evidence type="ECO:0000259" key="16">
    <source>
        <dbReference type="PROSITE" id="PS50113"/>
    </source>
</evidence>
<dbReference type="SUPFAM" id="SSF55874">
    <property type="entry name" value="ATPase domain of HSP90 chaperone/DNA topoisomerase II/histidine kinase"/>
    <property type="match status" value="1"/>
</dbReference>
<feature type="domain" description="PAS" evidence="15">
    <location>
        <begin position="237"/>
        <end position="282"/>
    </location>
</feature>
<evidence type="ECO:0000259" key="14">
    <source>
        <dbReference type="PROSITE" id="PS50109"/>
    </source>
</evidence>
<dbReference type="PROSITE" id="PS50113">
    <property type="entry name" value="PAC"/>
    <property type="match status" value="1"/>
</dbReference>
<keyword evidence="6 13" id="KW-0812">Transmembrane</keyword>
<dbReference type="Gene3D" id="3.30.450.20">
    <property type="entry name" value="PAS domain"/>
    <property type="match status" value="3"/>
</dbReference>
<dbReference type="InterPro" id="IPR000700">
    <property type="entry name" value="PAS-assoc_C"/>
</dbReference>
<dbReference type="InterPro" id="IPR005467">
    <property type="entry name" value="His_kinase_dom"/>
</dbReference>
<dbReference type="FunFam" id="3.30.565.10:FF:000037">
    <property type="entry name" value="Hybrid sensor histidine kinase/response regulator"/>
    <property type="match status" value="1"/>
</dbReference>
<feature type="domain" description="PAS" evidence="15">
    <location>
        <begin position="357"/>
        <end position="428"/>
    </location>
</feature>
<dbReference type="InterPro" id="IPR036890">
    <property type="entry name" value="HATPase_C_sf"/>
</dbReference>
<dbReference type="Pfam" id="PF13426">
    <property type="entry name" value="PAS_9"/>
    <property type="match status" value="2"/>
</dbReference>
<protein>
    <recommendedName>
        <fullName evidence="3">histidine kinase</fullName>
        <ecNumber evidence="3">2.7.13.3</ecNumber>
    </recommendedName>
</protein>
<feature type="transmembrane region" description="Helical" evidence="13">
    <location>
        <begin position="16"/>
        <end position="33"/>
    </location>
</feature>
<dbReference type="InterPro" id="IPR036097">
    <property type="entry name" value="HisK_dim/P_sf"/>
</dbReference>
<name>A0A939BQS7_9FIRM</name>
<evidence type="ECO:0000313" key="17">
    <source>
        <dbReference type="EMBL" id="MBM7555216.1"/>
    </source>
</evidence>
<comment type="subcellular location">
    <subcellularLocation>
        <location evidence="2">Membrane</location>
        <topology evidence="2">Multi-pass membrane protein</topology>
    </subcellularLocation>
</comment>
<gene>
    <name evidence="17" type="ORF">JOC47_000040</name>
</gene>
<dbReference type="Pfam" id="PF02518">
    <property type="entry name" value="HATPase_c"/>
    <property type="match status" value="1"/>
</dbReference>
<dbReference type="Gene3D" id="3.30.565.10">
    <property type="entry name" value="Histidine kinase-like ATPase, C-terminal domain"/>
    <property type="match status" value="1"/>
</dbReference>
<dbReference type="SUPFAM" id="SSF47384">
    <property type="entry name" value="Homodimeric domain of signal transducing histidine kinase"/>
    <property type="match status" value="1"/>
</dbReference>
<evidence type="ECO:0000256" key="11">
    <source>
        <dbReference type="ARBA" id="ARBA00023012"/>
    </source>
</evidence>
<dbReference type="RefSeq" id="WP_204699945.1">
    <property type="nucleotide sequence ID" value="NZ_JAFBDQ010000001.1"/>
</dbReference>
<keyword evidence="8" id="KW-0418">Kinase</keyword>
<evidence type="ECO:0000256" key="1">
    <source>
        <dbReference type="ARBA" id="ARBA00000085"/>
    </source>
</evidence>
<keyword evidence="4" id="KW-0597">Phosphoprotein</keyword>
<evidence type="ECO:0000259" key="15">
    <source>
        <dbReference type="PROSITE" id="PS50112"/>
    </source>
</evidence>
<feature type="transmembrane region" description="Helical" evidence="13">
    <location>
        <begin position="73"/>
        <end position="93"/>
    </location>
</feature>
<dbReference type="PROSITE" id="PS50109">
    <property type="entry name" value="HIS_KIN"/>
    <property type="match status" value="1"/>
</dbReference>
<dbReference type="GO" id="GO:0000155">
    <property type="term" value="F:phosphorelay sensor kinase activity"/>
    <property type="evidence" value="ECO:0007669"/>
    <property type="project" value="InterPro"/>
</dbReference>
<dbReference type="EMBL" id="JAFBDQ010000001">
    <property type="protein sequence ID" value="MBM7555216.1"/>
    <property type="molecule type" value="Genomic_DNA"/>
</dbReference>
<feature type="domain" description="Histidine kinase" evidence="14">
    <location>
        <begin position="493"/>
        <end position="715"/>
    </location>
</feature>
<organism evidence="17 18">
    <name type="scientific">Halanaerobacter jeridensis</name>
    <dbReference type="NCBI Taxonomy" id="706427"/>
    <lineage>
        <taxon>Bacteria</taxon>
        <taxon>Bacillati</taxon>
        <taxon>Bacillota</taxon>
        <taxon>Clostridia</taxon>
        <taxon>Halanaerobiales</taxon>
        <taxon>Halobacteroidaceae</taxon>
        <taxon>Halanaerobacter</taxon>
    </lineage>
</organism>
<dbReference type="InterPro" id="IPR003661">
    <property type="entry name" value="HisK_dim/P_dom"/>
</dbReference>
<dbReference type="PRINTS" id="PR00344">
    <property type="entry name" value="BCTRLSENSOR"/>
</dbReference>
<keyword evidence="18" id="KW-1185">Reference proteome</keyword>
<proteinExistence type="predicted"/>
<keyword evidence="9" id="KW-0067">ATP-binding</keyword>
<dbReference type="CDD" id="cd16922">
    <property type="entry name" value="HATPase_EvgS-ArcB-TorS-like"/>
    <property type="match status" value="1"/>
</dbReference>
<evidence type="ECO:0000256" key="6">
    <source>
        <dbReference type="ARBA" id="ARBA00022692"/>
    </source>
</evidence>
<dbReference type="GO" id="GO:0006355">
    <property type="term" value="P:regulation of DNA-templated transcription"/>
    <property type="evidence" value="ECO:0007669"/>
    <property type="project" value="InterPro"/>
</dbReference>
<reference evidence="17" key="1">
    <citation type="submission" date="2021-01" db="EMBL/GenBank/DDBJ databases">
        <title>Genomic Encyclopedia of Type Strains, Phase IV (KMG-IV): sequencing the most valuable type-strain genomes for metagenomic binning, comparative biology and taxonomic classification.</title>
        <authorList>
            <person name="Goeker M."/>
        </authorList>
    </citation>
    <scope>NUCLEOTIDE SEQUENCE</scope>
    <source>
        <strain evidence="17">DSM 23230</strain>
    </source>
</reference>
<evidence type="ECO:0000256" key="4">
    <source>
        <dbReference type="ARBA" id="ARBA00022553"/>
    </source>
</evidence>
<dbReference type="Proteomes" id="UP000774000">
    <property type="component" value="Unassembled WGS sequence"/>
</dbReference>
<feature type="domain" description="PAS" evidence="15">
    <location>
        <begin position="113"/>
        <end position="157"/>
    </location>
</feature>
<dbReference type="GO" id="GO:0030295">
    <property type="term" value="F:protein kinase activator activity"/>
    <property type="evidence" value="ECO:0007669"/>
    <property type="project" value="TreeGrafter"/>
</dbReference>
<dbReference type="InterPro" id="IPR004358">
    <property type="entry name" value="Sig_transdc_His_kin-like_C"/>
</dbReference>
<keyword evidence="5" id="KW-0808">Transferase</keyword>
<accession>A0A939BQS7</accession>
<dbReference type="InterPro" id="IPR003594">
    <property type="entry name" value="HATPase_dom"/>
</dbReference>
<dbReference type="SMART" id="SM00387">
    <property type="entry name" value="HATPase_c"/>
    <property type="match status" value="1"/>
</dbReference>
<evidence type="ECO:0000256" key="3">
    <source>
        <dbReference type="ARBA" id="ARBA00012438"/>
    </source>
</evidence>
<comment type="catalytic activity">
    <reaction evidence="1">
        <text>ATP + protein L-histidine = ADP + protein N-phospho-L-histidine.</text>
        <dbReference type="EC" id="2.7.13.3"/>
    </reaction>
</comment>
<dbReference type="PANTHER" id="PTHR42878">
    <property type="entry name" value="TWO-COMPONENT HISTIDINE KINASE"/>
    <property type="match status" value="1"/>
</dbReference>
<dbReference type="GO" id="GO:0016020">
    <property type="term" value="C:membrane"/>
    <property type="evidence" value="ECO:0007669"/>
    <property type="project" value="UniProtKB-SubCell"/>
</dbReference>
<comment type="caution">
    <text evidence="17">The sequence shown here is derived from an EMBL/GenBank/DDBJ whole genome shotgun (WGS) entry which is preliminary data.</text>
</comment>
<dbReference type="NCBIfam" id="TIGR00229">
    <property type="entry name" value="sensory_box"/>
    <property type="match status" value="3"/>
</dbReference>
<dbReference type="Gene3D" id="1.10.287.130">
    <property type="match status" value="1"/>
</dbReference>
<evidence type="ECO:0000256" key="2">
    <source>
        <dbReference type="ARBA" id="ARBA00004141"/>
    </source>
</evidence>
<dbReference type="Pfam" id="PF00512">
    <property type="entry name" value="HisKA"/>
    <property type="match status" value="1"/>
</dbReference>
<feature type="domain" description="PAC" evidence="16">
    <location>
        <begin position="431"/>
        <end position="483"/>
    </location>
</feature>
<dbReference type="InterPro" id="IPR000014">
    <property type="entry name" value="PAS"/>
</dbReference>
<dbReference type="PANTHER" id="PTHR42878:SF7">
    <property type="entry name" value="SENSOR HISTIDINE KINASE GLRK"/>
    <property type="match status" value="1"/>
</dbReference>
<dbReference type="GO" id="GO:0000156">
    <property type="term" value="F:phosphorelay response regulator activity"/>
    <property type="evidence" value="ECO:0007669"/>
    <property type="project" value="TreeGrafter"/>
</dbReference>
<keyword evidence="10 13" id="KW-1133">Transmembrane helix</keyword>
<feature type="transmembrane region" description="Helical" evidence="13">
    <location>
        <begin position="39"/>
        <end position="66"/>
    </location>
</feature>
<dbReference type="CDD" id="cd00130">
    <property type="entry name" value="PAS"/>
    <property type="match status" value="3"/>
</dbReference>
<evidence type="ECO:0000256" key="8">
    <source>
        <dbReference type="ARBA" id="ARBA00022777"/>
    </source>
</evidence>
<dbReference type="SMART" id="SM00388">
    <property type="entry name" value="HisKA"/>
    <property type="match status" value="1"/>
</dbReference>
<evidence type="ECO:0000256" key="7">
    <source>
        <dbReference type="ARBA" id="ARBA00022741"/>
    </source>
</evidence>
<keyword evidence="11" id="KW-0902">Two-component regulatory system</keyword>
<dbReference type="PROSITE" id="PS50112">
    <property type="entry name" value="PAS"/>
    <property type="match status" value="3"/>
</dbReference>
<dbReference type="AlphaFoldDB" id="A0A939BQS7"/>
<dbReference type="GO" id="GO:0005524">
    <property type="term" value="F:ATP binding"/>
    <property type="evidence" value="ECO:0007669"/>
    <property type="project" value="UniProtKB-KW"/>
</dbReference>
<dbReference type="InterPro" id="IPR035965">
    <property type="entry name" value="PAS-like_dom_sf"/>
</dbReference>
<dbReference type="SUPFAM" id="SSF55785">
    <property type="entry name" value="PYP-like sensor domain (PAS domain)"/>
    <property type="match status" value="3"/>
</dbReference>
<evidence type="ECO:0000256" key="10">
    <source>
        <dbReference type="ARBA" id="ARBA00022989"/>
    </source>
</evidence>
<evidence type="ECO:0000256" key="13">
    <source>
        <dbReference type="SAM" id="Phobius"/>
    </source>
</evidence>
<dbReference type="SMART" id="SM00091">
    <property type="entry name" value="PAS"/>
    <property type="match status" value="3"/>
</dbReference>
<evidence type="ECO:0000313" key="18">
    <source>
        <dbReference type="Proteomes" id="UP000774000"/>
    </source>
</evidence>
<evidence type="ECO:0000256" key="9">
    <source>
        <dbReference type="ARBA" id="ARBA00022840"/>
    </source>
</evidence>